<dbReference type="NCBIfam" id="TIGR01352">
    <property type="entry name" value="tonB_Cterm"/>
    <property type="match status" value="1"/>
</dbReference>
<evidence type="ECO:0000256" key="6">
    <source>
        <dbReference type="ARBA" id="ARBA00022692"/>
    </source>
</evidence>
<name>A0A2M8W029_9RHOB</name>
<comment type="similarity">
    <text evidence="2">Belongs to the TonB family.</text>
</comment>
<comment type="subcellular location">
    <subcellularLocation>
        <location evidence="1">Cell inner membrane</location>
        <topology evidence="1">Single-pass membrane protein</topology>
        <orientation evidence="1">Periplasmic side</orientation>
    </subcellularLocation>
</comment>
<accession>A0A2M8W029</accession>
<keyword evidence="8 11" id="KW-1133">Transmembrane helix</keyword>
<protein>
    <submittedName>
        <fullName evidence="13">Outer membrane transport energization protein TonB</fullName>
    </submittedName>
</protein>
<sequence>MSTLSQVPRSAGVGVAMLAVSLVVHLGALAWQEAPAPIAIAGGTGAELAMEGTAFVDLVAGVTAPVAQPDTITPVQTPVTPSVTSPVSATPVAPSDTVQATKAVTATVPVPETATAVPEDNSTTPPVSARPTARPPEVAARAEAAQPAPAPAPQGNAQASARAGAVGGQTAGQAASSGAANQQAASDAAVSSYPGLVQQRIASQRQPRIRATGIARVSFTIAESGSLAAVSLAASSGDARFDQAAVAMISGAAPFPAPPPGAQRSFTIPIRAR</sequence>
<comment type="caution">
    <text evidence="13">The sequence shown here is derived from an EMBL/GenBank/DDBJ whole genome shotgun (WGS) entry which is preliminary data.</text>
</comment>
<keyword evidence="6 11" id="KW-0812">Transmembrane</keyword>
<evidence type="ECO:0000313" key="14">
    <source>
        <dbReference type="Proteomes" id="UP000228531"/>
    </source>
</evidence>
<evidence type="ECO:0000256" key="9">
    <source>
        <dbReference type="ARBA" id="ARBA00023136"/>
    </source>
</evidence>
<dbReference type="InterPro" id="IPR006260">
    <property type="entry name" value="TonB/TolA_C"/>
</dbReference>
<feature type="transmembrane region" description="Helical" evidence="11">
    <location>
        <begin position="12"/>
        <end position="31"/>
    </location>
</feature>
<dbReference type="EMBL" id="PGTY01000005">
    <property type="protein sequence ID" value="PJI84283.1"/>
    <property type="molecule type" value="Genomic_DNA"/>
</dbReference>
<dbReference type="PROSITE" id="PS52015">
    <property type="entry name" value="TONB_CTD"/>
    <property type="match status" value="1"/>
</dbReference>
<keyword evidence="3" id="KW-0813">Transport</keyword>
<feature type="region of interest" description="Disordered" evidence="10">
    <location>
        <begin position="73"/>
        <end position="95"/>
    </location>
</feature>
<dbReference type="Proteomes" id="UP000228531">
    <property type="component" value="Unassembled WGS sequence"/>
</dbReference>
<keyword evidence="14" id="KW-1185">Reference proteome</keyword>
<feature type="domain" description="TonB C-terminal" evidence="12">
    <location>
        <begin position="187"/>
        <end position="273"/>
    </location>
</feature>
<dbReference type="PANTHER" id="PTHR33446">
    <property type="entry name" value="PROTEIN TONB-RELATED"/>
    <property type="match status" value="1"/>
</dbReference>
<keyword evidence="9 11" id="KW-0472">Membrane</keyword>
<evidence type="ECO:0000256" key="4">
    <source>
        <dbReference type="ARBA" id="ARBA00022475"/>
    </source>
</evidence>
<feature type="compositionally biased region" description="Low complexity" evidence="10">
    <location>
        <begin position="109"/>
        <end position="118"/>
    </location>
</feature>
<evidence type="ECO:0000259" key="12">
    <source>
        <dbReference type="PROSITE" id="PS52015"/>
    </source>
</evidence>
<dbReference type="SUPFAM" id="SSF74653">
    <property type="entry name" value="TolA/TonB C-terminal domain"/>
    <property type="match status" value="1"/>
</dbReference>
<dbReference type="OrthoDB" id="7930032at2"/>
<dbReference type="GO" id="GO:0098797">
    <property type="term" value="C:plasma membrane protein complex"/>
    <property type="evidence" value="ECO:0007669"/>
    <property type="project" value="TreeGrafter"/>
</dbReference>
<dbReference type="GO" id="GO:0031992">
    <property type="term" value="F:energy transducer activity"/>
    <property type="evidence" value="ECO:0007669"/>
    <property type="project" value="TreeGrafter"/>
</dbReference>
<gene>
    <name evidence="13" type="ORF">BC777_3824</name>
</gene>
<dbReference type="InterPro" id="IPR051045">
    <property type="entry name" value="TonB-dependent_transducer"/>
</dbReference>
<feature type="region of interest" description="Disordered" evidence="10">
    <location>
        <begin position="109"/>
        <end position="165"/>
    </location>
</feature>
<evidence type="ECO:0000256" key="8">
    <source>
        <dbReference type="ARBA" id="ARBA00022989"/>
    </source>
</evidence>
<organism evidence="13 14">
    <name type="scientific">Yoonia maricola</name>
    <dbReference type="NCBI Taxonomy" id="420999"/>
    <lineage>
        <taxon>Bacteria</taxon>
        <taxon>Pseudomonadati</taxon>
        <taxon>Pseudomonadota</taxon>
        <taxon>Alphaproteobacteria</taxon>
        <taxon>Rhodobacterales</taxon>
        <taxon>Paracoccaceae</taxon>
        <taxon>Yoonia</taxon>
    </lineage>
</organism>
<feature type="compositionally biased region" description="Low complexity" evidence="10">
    <location>
        <begin position="129"/>
        <end position="164"/>
    </location>
</feature>
<evidence type="ECO:0000256" key="10">
    <source>
        <dbReference type="SAM" id="MobiDB-lite"/>
    </source>
</evidence>
<dbReference type="AlphaFoldDB" id="A0A2M8W029"/>
<dbReference type="InterPro" id="IPR037682">
    <property type="entry name" value="TonB_C"/>
</dbReference>
<reference evidence="13 14" key="1">
    <citation type="submission" date="2017-11" db="EMBL/GenBank/DDBJ databases">
        <title>Genomic Encyclopedia of Archaeal and Bacterial Type Strains, Phase II (KMG-II): From Individual Species to Whole Genera.</title>
        <authorList>
            <person name="Goeker M."/>
        </authorList>
    </citation>
    <scope>NUCLEOTIDE SEQUENCE [LARGE SCALE GENOMIC DNA]</scope>
    <source>
        <strain evidence="13 14">DSM 29128</strain>
    </source>
</reference>
<evidence type="ECO:0000256" key="5">
    <source>
        <dbReference type="ARBA" id="ARBA00022519"/>
    </source>
</evidence>
<evidence type="ECO:0000313" key="13">
    <source>
        <dbReference type="EMBL" id="PJI84283.1"/>
    </source>
</evidence>
<dbReference type="GO" id="GO:0055085">
    <property type="term" value="P:transmembrane transport"/>
    <property type="evidence" value="ECO:0007669"/>
    <property type="project" value="InterPro"/>
</dbReference>
<dbReference type="Pfam" id="PF13103">
    <property type="entry name" value="TonB_2"/>
    <property type="match status" value="1"/>
</dbReference>
<keyword evidence="7" id="KW-0653">Protein transport</keyword>
<keyword evidence="5" id="KW-0997">Cell inner membrane</keyword>
<evidence type="ECO:0000256" key="3">
    <source>
        <dbReference type="ARBA" id="ARBA00022448"/>
    </source>
</evidence>
<evidence type="ECO:0000256" key="11">
    <source>
        <dbReference type="SAM" id="Phobius"/>
    </source>
</evidence>
<proteinExistence type="inferred from homology"/>
<dbReference type="GO" id="GO:0015031">
    <property type="term" value="P:protein transport"/>
    <property type="evidence" value="ECO:0007669"/>
    <property type="project" value="UniProtKB-KW"/>
</dbReference>
<evidence type="ECO:0000256" key="2">
    <source>
        <dbReference type="ARBA" id="ARBA00006555"/>
    </source>
</evidence>
<dbReference type="RefSeq" id="WP_100369760.1">
    <property type="nucleotide sequence ID" value="NZ_PGTY01000005.1"/>
</dbReference>
<dbReference type="Gene3D" id="3.30.1150.10">
    <property type="match status" value="1"/>
</dbReference>
<dbReference type="PANTHER" id="PTHR33446:SF2">
    <property type="entry name" value="PROTEIN TONB"/>
    <property type="match status" value="1"/>
</dbReference>
<evidence type="ECO:0000256" key="1">
    <source>
        <dbReference type="ARBA" id="ARBA00004383"/>
    </source>
</evidence>
<evidence type="ECO:0000256" key="7">
    <source>
        <dbReference type="ARBA" id="ARBA00022927"/>
    </source>
</evidence>
<keyword evidence="4" id="KW-1003">Cell membrane</keyword>